<dbReference type="KEGG" id="sfg:AV650_28055"/>
<dbReference type="AlphaFoldDB" id="A0AAW3WWL5"/>
<evidence type="ECO:0000313" key="2">
    <source>
        <dbReference type="Proteomes" id="UP000659084"/>
    </source>
</evidence>
<dbReference type="RefSeq" id="WP_059202133.1">
    <property type="nucleotide sequence ID" value="NZ_JACBIV010000020.1"/>
</dbReference>
<evidence type="ECO:0000313" key="1">
    <source>
        <dbReference type="EMBL" id="MBC3214628.1"/>
    </source>
</evidence>
<accession>A0AAW3WWL5</accession>
<protein>
    <submittedName>
        <fullName evidence="1">Uncharacterized protein</fullName>
    </submittedName>
</protein>
<proteinExistence type="predicted"/>
<organism evidence="1 2">
    <name type="scientific">Serratia fonticola</name>
    <dbReference type="NCBI Taxonomy" id="47917"/>
    <lineage>
        <taxon>Bacteria</taxon>
        <taxon>Pseudomonadati</taxon>
        <taxon>Pseudomonadota</taxon>
        <taxon>Gammaproteobacteria</taxon>
        <taxon>Enterobacterales</taxon>
        <taxon>Yersiniaceae</taxon>
        <taxon>Serratia</taxon>
    </lineage>
</organism>
<dbReference type="Proteomes" id="UP000659084">
    <property type="component" value="Unassembled WGS sequence"/>
</dbReference>
<comment type="caution">
    <text evidence="1">The sequence shown here is derived from an EMBL/GenBank/DDBJ whole genome shotgun (WGS) entry which is preliminary data.</text>
</comment>
<reference evidence="1" key="1">
    <citation type="submission" date="2020-08" db="EMBL/GenBank/DDBJ databases">
        <title>Food and environmental bacterial isolates.</title>
        <authorList>
            <person name="Richter L."/>
            <person name="Du Plessis E.M."/>
            <person name="Duvenage S."/>
            <person name="Allam M."/>
            <person name="Korsten L."/>
        </authorList>
    </citation>
    <scope>NUCLEOTIDE SEQUENCE</scope>
    <source>
        <strain evidence="1">UPMP2127</strain>
    </source>
</reference>
<name>A0AAW3WWL5_SERFO</name>
<sequence>MNTCLENASMIYPVMLEPCLPDYETDAAAPVIRLDEPDNLTCCELLTPLASQLWHCGITRHEAGYDCDVILLPLEPVTDLLKNQPSSSLTEQVLKACRRWSRLKVEFIRLTLPRRQENFGIEQQVWGHESAGYPPALRRQARQLTGDCCDFCHYQSKHNSLIFRDNNPENQAENNLGVACAVCACSRHLNRLGANDGVMVYLPELAPADLSHLLRAVVIARQQGDERQKQGASLVLRWLAEHRKEAESFWGTSHPGEFGQALMQAPVRLREDLQQRLRHIALIPNPDLLARHIGPAALTPNTWLALFNQYHSLA</sequence>
<dbReference type="EMBL" id="JACNYO010000026">
    <property type="protein sequence ID" value="MBC3214628.1"/>
    <property type="molecule type" value="Genomic_DNA"/>
</dbReference>
<gene>
    <name evidence="1" type="ORF">H8J20_21040</name>
</gene>